<dbReference type="Pfam" id="PF13426">
    <property type="entry name" value="PAS_9"/>
    <property type="match status" value="1"/>
</dbReference>
<dbReference type="SMART" id="SM00086">
    <property type="entry name" value="PAC"/>
    <property type="match status" value="2"/>
</dbReference>
<dbReference type="Gene3D" id="3.30.565.10">
    <property type="entry name" value="Histidine kinase-like ATPase, C-terminal domain"/>
    <property type="match status" value="1"/>
</dbReference>
<dbReference type="SMART" id="SM00448">
    <property type="entry name" value="REC"/>
    <property type="match status" value="2"/>
</dbReference>
<feature type="domain" description="Response regulatory" evidence="19">
    <location>
        <begin position="1023"/>
        <end position="1144"/>
    </location>
</feature>
<dbReference type="InterPro" id="IPR000014">
    <property type="entry name" value="PAS"/>
</dbReference>
<comment type="catalytic activity">
    <reaction evidence="1">
        <text>ATP + protein L-histidine = ADP + protein N-phospho-L-histidine.</text>
        <dbReference type="EC" id="2.7.13.3"/>
    </reaction>
</comment>
<dbReference type="SUPFAM" id="SSF55874">
    <property type="entry name" value="ATPase domain of HSP90 chaperone/DNA topoisomerase II/histidine kinase"/>
    <property type="match status" value="1"/>
</dbReference>
<evidence type="ECO:0000256" key="16">
    <source>
        <dbReference type="SAM" id="Coils"/>
    </source>
</evidence>
<evidence type="ECO:0000259" key="19">
    <source>
        <dbReference type="PROSITE" id="PS50110"/>
    </source>
</evidence>
<evidence type="ECO:0000259" key="22">
    <source>
        <dbReference type="PROSITE" id="PS50894"/>
    </source>
</evidence>
<keyword evidence="24" id="KW-1185">Reference proteome</keyword>
<feature type="domain" description="PAC" evidence="21">
    <location>
        <begin position="177"/>
        <end position="227"/>
    </location>
</feature>
<feature type="domain" description="PAS" evidence="20">
    <location>
        <begin position="228"/>
        <end position="303"/>
    </location>
</feature>
<dbReference type="InterPro" id="IPR036641">
    <property type="entry name" value="HPT_dom_sf"/>
</dbReference>
<feature type="domain" description="Response regulatory" evidence="19">
    <location>
        <begin position="1172"/>
        <end position="1288"/>
    </location>
</feature>
<dbReference type="CDD" id="cd00088">
    <property type="entry name" value="HPT"/>
    <property type="match status" value="1"/>
</dbReference>
<evidence type="ECO:0000256" key="2">
    <source>
        <dbReference type="ARBA" id="ARBA00004651"/>
    </source>
</evidence>
<dbReference type="InterPro" id="IPR011006">
    <property type="entry name" value="CheY-like_superfamily"/>
</dbReference>
<feature type="domain" description="HPt" evidence="22">
    <location>
        <begin position="1328"/>
        <end position="1422"/>
    </location>
</feature>
<feature type="coiled-coil region" evidence="16">
    <location>
        <begin position="724"/>
        <end position="783"/>
    </location>
</feature>
<dbReference type="InterPro" id="IPR035965">
    <property type="entry name" value="PAS-like_dom_sf"/>
</dbReference>
<dbReference type="PANTHER" id="PTHR45339">
    <property type="entry name" value="HYBRID SIGNAL TRANSDUCTION HISTIDINE KINASE J"/>
    <property type="match status" value="1"/>
</dbReference>
<dbReference type="Gene3D" id="3.40.50.2300">
    <property type="match status" value="2"/>
</dbReference>
<feature type="modified residue" description="4-aspartylphosphate" evidence="15">
    <location>
        <position position="1221"/>
    </location>
</feature>
<dbReference type="Proteomes" id="UP000664417">
    <property type="component" value="Unassembled WGS sequence"/>
</dbReference>
<keyword evidence="5 15" id="KW-0597">Phosphoprotein</keyword>
<dbReference type="CDD" id="cd00082">
    <property type="entry name" value="HisKA"/>
    <property type="match status" value="1"/>
</dbReference>
<evidence type="ECO:0000256" key="8">
    <source>
        <dbReference type="ARBA" id="ARBA00022741"/>
    </source>
</evidence>
<feature type="modified residue" description="Phosphohistidine" evidence="14">
    <location>
        <position position="1367"/>
    </location>
</feature>
<evidence type="ECO:0000256" key="13">
    <source>
        <dbReference type="ARBA" id="ARBA00023136"/>
    </source>
</evidence>
<sequence length="1505" mass="164972">MTTRPFLGAIPRVVIEVIVACLALLVFLTPTREARDWADVFSLALQTPGASVDSGSLLLWVSAFLFLLSLGLAGLALWLLKRRAALITGPNAEGSLKTGTRHFKELLDQSTDAYMLLSDKGVVDCNDATLSMYGVRDKRELIGKMPAEVSPELQPDGRPSDRKAAEMAALAREKGFHRFEWTHRRLDGTHFPVEVKLTAVTTADGPALFAVLDDLSDRKDAAARLAASEKQFRTLVASIPGTVYQCLMDRDWTMLFISEEIETLSGYPMSDFIHSEVRTFASLIHPEDVQHVEDVIEAAVRLHQSYTVEYRIVDRAGTVHDVYERGKAVYGDDGAPSSLVGTVIDISDRKAAENELLREKEQFQRLLDNSPVGVGIAQNDVMVFMNERMKELNPDLRAASVDAGTMLGCPQPQILAGLAEAGVVRDIEMPFPDGAGGTRAVLATYVEMEYQDAPAVLGWFYDVTEFKRAEQAVRESALLREKMSEIERFNRLALAREHRIMELKREVNEAVRASGGAAVYADPGTEESFQADVVPVSLPTDAPEPTIKHPIRALVQEPQIQQLFLTFAETVGAPMVITNLQGDLLLSSRRGRGCDENRQQGSRACSGCKRDPHEPVLRLSDGREMTFSRCKNGLVECRAPIWIDATHVADVLIGQFRLTPREQATGSATLPAADEGAPPVIPRTQLPIILEFLAMFARLVASFAMEQQRSKLAESKATRQGESLAKQKAAAMSLAEDAEAARRELADHQKQLEQKVADRTRELEQAKQLAEEAARAKSDFLANMSHEIRTPMNAIIGMSHLTLQTELNRRQQNYIQKVHRSAVSLLGIINDILDFSKIEAGKLDLEQIPFQLEDVFDNLANIVGLKAEAKALELLFDLPPELPTALIGDPLRLGQILINLGNNAVKFTESGEIVIRVAVVEHTETGVKLHFSVQDTGIGMRESDKARLFQSFTQVDTSTTRKYGGTGLGLAISKNLTRLMGGDIWVESELGRGSTFHFSVTFGVQGLHSAEQRAAASELSNMRVLVVDDNSSANEIFSTMLRGLGMRVDSVHAGSDAIALLEQNHETDPYQLVLMDWKMPGMDGIETTRAIQANEGLTKTPTVIMVTAYGREEAHKSAGDVAIQAFLTKPVTASTLLDSVMVAIGKDAAREHGPGKRHQVKDEAMRQLRGAKVLLVEDNAVNQELALDLLTMNGVMVEVANDGREALAILAKGRFDGVLMDCQMPVMDGFETTRRLRRESQFADLPILAVTANAMAGDREKALDAGMNDHIAKPINVNELFITMAKWIKPLNPIDSGFLPFLDEPGSEPVPDLPGIDQHVGLEIAGGRVKLFRKLLQRFLEQHQQFETEALGALAADDRRQLMRLAHTLKGAAGHIGATALAKVAGRLEAGSSEKGEHAPLPGLTEAVVQQLDPVIAGLRSWVANTFEPEPGPAVARSRVDRLLEQLRGFLEDDDTEATRVIEALAEIPNSGLDRAMLEQLTKTVNAYDFESALVHLARLQGNGE</sequence>
<dbReference type="SUPFAM" id="SSF47384">
    <property type="entry name" value="Homodimeric domain of signal transducing histidine kinase"/>
    <property type="match status" value="1"/>
</dbReference>
<dbReference type="GO" id="GO:0005886">
    <property type="term" value="C:plasma membrane"/>
    <property type="evidence" value="ECO:0007669"/>
    <property type="project" value="UniProtKB-SubCell"/>
</dbReference>
<dbReference type="CDD" id="cd16922">
    <property type="entry name" value="HATPase_EvgS-ArcB-TorS-like"/>
    <property type="match status" value="1"/>
</dbReference>
<dbReference type="FunFam" id="3.30.565.10:FF:000010">
    <property type="entry name" value="Sensor histidine kinase RcsC"/>
    <property type="match status" value="1"/>
</dbReference>
<evidence type="ECO:0000256" key="3">
    <source>
        <dbReference type="ARBA" id="ARBA00012438"/>
    </source>
</evidence>
<organism evidence="23 24">
    <name type="scientific">Acanthopleuribacter pedis</name>
    <dbReference type="NCBI Taxonomy" id="442870"/>
    <lineage>
        <taxon>Bacteria</taxon>
        <taxon>Pseudomonadati</taxon>
        <taxon>Acidobacteriota</taxon>
        <taxon>Holophagae</taxon>
        <taxon>Acanthopleuribacterales</taxon>
        <taxon>Acanthopleuribacteraceae</taxon>
        <taxon>Acanthopleuribacter</taxon>
    </lineage>
</organism>
<dbReference type="Pfam" id="PF00512">
    <property type="entry name" value="HisKA"/>
    <property type="match status" value="1"/>
</dbReference>
<keyword evidence="10" id="KW-0067">ATP-binding</keyword>
<name>A0A8J7QJW2_9BACT</name>
<evidence type="ECO:0000259" key="21">
    <source>
        <dbReference type="PROSITE" id="PS50113"/>
    </source>
</evidence>
<protein>
    <recommendedName>
        <fullName evidence="3">histidine kinase</fullName>
        <ecNumber evidence="3">2.7.13.3</ecNumber>
    </recommendedName>
</protein>
<dbReference type="PROSITE" id="PS50113">
    <property type="entry name" value="PAC"/>
    <property type="match status" value="2"/>
</dbReference>
<keyword evidence="6" id="KW-0808">Transferase</keyword>
<dbReference type="InterPro" id="IPR036097">
    <property type="entry name" value="HisK_dim/P_sf"/>
</dbReference>
<evidence type="ECO:0000256" key="14">
    <source>
        <dbReference type="PROSITE-ProRule" id="PRU00110"/>
    </source>
</evidence>
<comment type="subcellular location">
    <subcellularLocation>
        <location evidence="2">Cell membrane</location>
        <topology evidence="2">Multi-pass membrane protein</topology>
    </subcellularLocation>
</comment>
<dbReference type="PROSITE" id="PS50110">
    <property type="entry name" value="RESPONSE_REGULATORY"/>
    <property type="match status" value="2"/>
</dbReference>
<evidence type="ECO:0000256" key="15">
    <source>
        <dbReference type="PROSITE-ProRule" id="PRU00169"/>
    </source>
</evidence>
<dbReference type="GO" id="GO:0000155">
    <property type="term" value="F:phosphorelay sensor kinase activity"/>
    <property type="evidence" value="ECO:0007669"/>
    <property type="project" value="InterPro"/>
</dbReference>
<dbReference type="SMART" id="SM00388">
    <property type="entry name" value="HisKA"/>
    <property type="match status" value="1"/>
</dbReference>
<evidence type="ECO:0000256" key="5">
    <source>
        <dbReference type="ARBA" id="ARBA00022553"/>
    </source>
</evidence>
<dbReference type="SMART" id="SM00387">
    <property type="entry name" value="HATPase_c"/>
    <property type="match status" value="1"/>
</dbReference>
<dbReference type="InterPro" id="IPR005467">
    <property type="entry name" value="His_kinase_dom"/>
</dbReference>
<evidence type="ECO:0000256" key="4">
    <source>
        <dbReference type="ARBA" id="ARBA00022475"/>
    </source>
</evidence>
<keyword evidence="9" id="KW-0418">Kinase</keyword>
<evidence type="ECO:0000259" key="20">
    <source>
        <dbReference type="PROSITE" id="PS50112"/>
    </source>
</evidence>
<dbReference type="SMART" id="SM00073">
    <property type="entry name" value="HPT"/>
    <property type="match status" value="1"/>
</dbReference>
<dbReference type="EMBL" id="JAFREP010000013">
    <property type="protein sequence ID" value="MBO1319555.1"/>
    <property type="molecule type" value="Genomic_DNA"/>
</dbReference>
<dbReference type="GO" id="GO:0005524">
    <property type="term" value="F:ATP binding"/>
    <property type="evidence" value="ECO:0007669"/>
    <property type="project" value="UniProtKB-KW"/>
</dbReference>
<evidence type="ECO:0000256" key="7">
    <source>
        <dbReference type="ARBA" id="ARBA00022692"/>
    </source>
</evidence>
<dbReference type="Gene3D" id="1.10.287.130">
    <property type="match status" value="1"/>
</dbReference>
<dbReference type="PROSITE" id="PS50112">
    <property type="entry name" value="PAS"/>
    <property type="match status" value="1"/>
</dbReference>
<dbReference type="InterPro" id="IPR000700">
    <property type="entry name" value="PAS-assoc_C"/>
</dbReference>
<keyword evidence="4" id="KW-1003">Cell membrane</keyword>
<evidence type="ECO:0000313" key="24">
    <source>
        <dbReference type="Proteomes" id="UP000664417"/>
    </source>
</evidence>
<evidence type="ECO:0000313" key="23">
    <source>
        <dbReference type="EMBL" id="MBO1319555.1"/>
    </source>
</evidence>
<feature type="domain" description="PAC" evidence="21">
    <location>
        <begin position="306"/>
        <end position="358"/>
    </location>
</feature>
<proteinExistence type="predicted"/>
<dbReference type="InterPro" id="IPR004358">
    <property type="entry name" value="Sig_transdc_His_kin-like_C"/>
</dbReference>
<dbReference type="SMART" id="SM00091">
    <property type="entry name" value="PAS"/>
    <property type="match status" value="2"/>
</dbReference>
<evidence type="ECO:0000256" key="9">
    <source>
        <dbReference type="ARBA" id="ARBA00022777"/>
    </source>
</evidence>
<comment type="caution">
    <text evidence="23">The sequence shown here is derived from an EMBL/GenBank/DDBJ whole genome shotgun (WGS) entry which is preliminary data.</text>
</comment>
<dbReference type="PRINTS" id="PR00344">
    <property type="entry name" value="BCTRLSENSOR"/>
</dbReference>
<gene>
    <name evidence="23" type="ORF">J3U88_13855</name>
</gene>
<evidence type="ECO:0000256" key="10">
    <source>
        <dbReference type="ARBA" id="ARBA00022840"/>
    </source>
</evidence>
<dbReference type="CDD" id="cd17546">
    <property type="entry name" value="REC_hyHK_CKI1_RcsC-like"/>
    <property type="match status" value="2"/>
</dbReference>
<dbReference type="Pfam" id="PF08447">
    <property type="entry name" value="PAS_3"/>
    <property type="match status" value="1"/>
</dbReference>
<dbReference type="FunFam" id="1.10.287.130:FF:000003">
    <property type="entry name" value="Histidine kinase"/>
    <property type="match status" value="1"/>
</dbReference>
<dbReference type="InterPro" id="IPR013655">
    <property type="entry name" value="PAS_fold_3"/>
</dbReference>
<dbReference type="Pfam" id="PF00072">
    <property type="entry name" value="Response_reg"/>
    <property type="match status" value="2"/>
</dbReference>
<keyword evidence="13 17" id="KW-0472">Membrane</keyword>
<keyword evidence="12" id="KW-0902">Two-component regulatory system</keyword>
<dbReference type="Pfam" id="PF02518">
    <property type="entry name" value="HATPase_c"/>
    <property type="match status" value="1"/>
</dbReference>
<dbReference type="CDD" id="cd00130">
    <property type="entry name" value="PAS"/>
    <property type="match status" value="1"/>
</dbReference>
<feature type="transmembrane region" description="Helical" evidence="17">
    <location>
        <begin position="58"/>
        <end position="80"/>
    </location>
</feature>
<keyword evidence="16" id="KW-0175">Coiled coil</keyword>
<keyword evidence="11 17" id="KW-1133">Transmembrane helix</keyword>
<feature type="domain" description="Histidine kinase" evidence="18">
    <location>
        <begin position="783"/>
        <end position="1004"/>
    </location>
</feature>
<dbReference type="PROSITE" id="PS50109">
    <property type="entry name" value="HIS_KIN"/>
    <property type="match status" value="1"/>
</dbReference>
<keyword evidence="8" id="KW-0547">Nucleotide-binding</keyword>
<evidence type="ECO:0000259" key="18">
    <source>
        <dbReference type="PROSITE" id="PS50109"/>
    </source>
</evidence>
<dbReference type="InterPro" id="IPR003661">
    <property type="entry name" value="HisK_dim/P_dom"/>
</dbReference>
<dbReference type="SUPFAM" id="SSF52172">
    <property type="entry name" value="CheY-like"/>
    <property type="match status" value="2"/>
</dbReference>
<dbReference type="Gene3D" id="3.30.450.20">
    <property type="entry name" value="PAS domain"/>
    <property type="match status" value="3"/>
</dbReference>
<dbReference type="EC" id="2.7.13.3" evidence="3"/>
<evidence type="ECO:0000256" key="12">
    <source>
        <dbReference type="ARBA" id="ARBA00023012"/>
    </source>
</evidence>
<dbReference type="InterPro" id="IPR018771">
    <property type="entry name" value="PocR_dom"/>
</dbReference>
<dbReference type="InterPro" id="IPR008207">
    <property type="entry name" value="Sig_transdc_His_kin_Hpt_dom"/>
</dbReference>
<feature type="modified residue" description="4-aspartylphosphate" evidence="15">
    <location>
        <position position="1076"/>
    </location>
</feature>
<keyword evidence="7 17" id="KW-0812">Transmembrane</keyword>
<accession>A0A8J7QJW2</accession>
<dbReference type="Pfam" id="PF10114">
    <property type="entry name" value="PocR"/>
    <property type="match status" value="1"/>
</dbReference>
<dbReference type="PROSITE" id="PS50894">
    <property type="entry name" value="HPT"/>
    <property type="match status" value="1"/>
</dbReference>
<dbReference type="RefSeq" id="WP_207859462.1">
    <property type="nucleotide sequence ID" value="NZ_JAFREP010000013.1"/>
</dbReference>
<evidence type="ECO:0000256" key="11">
    <source>
        <dbReference type="ARBA" id="ARBA00022989"/>
    </source>
</evidence>
<dbReference type="InterPro" id="IPR001610">
    <property type="entry name" value="PAC"/>
</dbReference>
<evidence type="ECO:0000256" key="6">
    <source>
        <dbReference type="ARBA" id="ARBA00022679"/>
    </source>
</evidence>
<dbReference type="SUPFAM" id="SSF55785">
    <property type="entry name" value="PYP-like sensor domain (PAS domain)"/>
    <property type="match status" value="3"/>
</dbReference>
<dbReference type="Pfam" id="PF01627">
    <property type="entry name" value="Hpt"/>
    <property type="match status" value="1"/>
</dbReference>
<dbReference type="InterPro" id="IPR036890">
    <property type="entry name" value="HATPase_C_sf"/>
</dbReference>
<evidence type="ECO:0000256" key="1">
    <source>
        <dbReference type="ARBA" id="ARBA00000085"/>
    </source>
</evidence>
<dbReference type="NCBIfam" id="TIGR00229">
    <property type="entry name" value="sensory_box"/>
    <property type="match status" value="2"/>
</dbReference>
<dbReference type="InterPro" id="IPR003594">
    <property type="entry name" value="HATPase_dom"/>
</dbReference>
<reference evidence="23" key="1">
    <citation type="submission" date="2021-03" db="EMBL/GenBank/DDBJ databases">
        <authorList>
            <person name="Wang G."/>
        </authorList>
    </citation>
    <scope>NUCLEOTIDE SEQUENCE</scope>
    <source>
        <strain evidence="23">KCTC 12899</strain>
    </source>
</reference>
<dbReference type="PANTHER" id="PTHR45339:SF1">
    <property type="entry name" value="HYBRID SIGNAL TRANSDUCTION HISTIDINE KINASE J"/>
    <property type="match status" value="1"/>
</dbReference>
<dbReference type="SUPFAM" id="SSF47226">
    <property type="entry name" value="Histidine-containing phosphotransfer domain, HPT domain"/>
    <property type="match status" value="1"/>
</dbReference>
<dbReference type="InterPro" id="IPR001789">
    <property type="entry name" value="Sig_transdc_resp-reg_receiver"/>
</dbReference>
<dbReference type="Gene3D" id="1.20.120.160">
    <property type="entry name" value="HPT domain"/>
    <property type="match status" value="1"/>
</dbReference>
<evidence type="ECO:0000256" key="17">
    <source>
        <dbReference type="SAM" id="Phobius"/>
    </source>
</evidence>